<dbReference type="InterPro" id="IPR005982">
    <property type="entry name" value="Thioredox_Rdtase"/>
</dbReference>
<evidence type="ECO:0000256" key="7">
    <source>
        <dbReference type="RuleBase" id="RU003881"/>
    </source>
</evidence>
<evidence type="ECO:0000256" key="1">
    <source>
        <dbReference type="ARBA" id="ARBA00022630"/>
    </source>
</evidence>
<reference evidence="9 10" key="1">
    <citation type="submission" date="2020-10" db="EMBL/GenBank/DDBJ databases">
        <title>Ca. Dormibacterota MAGs.</title>
        <authorList>
            <person name="Montgomery K."/>
        </authorList>
    </citation>
    <scope>NUCLEOTIDE SEQUENCE [LARGE SCALE GENOMIC DNA]</scope>
    <source>
        <strain evidence="9">SC8811_S16_3</strain>
    </source>
</reference>
<dbReference type="InterPro" id="IPR036188">
    <property type="entry name" value="FAD/NAD-bd_sf"/>
</dbReference>
<keyword evidence="3 6" id="KW-0560">Oxidoreductase</keyword>
<dbReference type="InterPro" id="IPR050097">
    <property type="entry name" value="Ferredoxin-NADP_redctase_2"/>
</dbReference>
<comment type="caution">
    <text evidence="9">The sequence shown here is derived from an EMBL/GenBank/DDBJ whole genome shotgun (WGS) entry which is preliminary data.</text>
</comment>
<proteinExistence type="inferred from homology"/>
<dbReference type="AlphaFoldDB" id="A0A934K8I2"/>
<organism evidence="9 10">
    <name type="scientific">Candidatus Dormiibacter inghamiae</name>
    <dbReference type="NCBI Taxonomy" id="3127013"/>
    <lineage>
        <taxon>Bacteria</taxon>
        <taxon>Bacillati</taxon>
        <taxon>Candidatus Dormiibacterota</taxon>
        <taxon>Candidatus Dormibacteria</taxon>
        <taxon>Candidatus Dormibacterales</taxon>
        <taxon>Candidatus Dormibacteraceae</taxon>
        <taxon>Candidatus Dormiibacter</taxon>
    </lineage>
</organism>
<evidence type="ECO:0000313" key="10">
    <source>
        <dbReference type="Proteomes" id="UP000620075"/>
    </source>
</evidence>
<comment type="catalytic activity">
    <reaction evidence="6">
        <text>[thioredoxin]-dithiol + NADP(+) = [thioredoxin]-disulfide + NADPH + H(+)</text>
        <dbReference type="Rhea" id="RHEA:20345"/>
        <dbReference type="Rhea" id="RHEA-COMP:10698"/>
        <dbReference type="Rhea" id="RHEA-COMP:10700"/>
        <dbReference type="ChEBI" id="CHEBI:15378"/>
        <dbReference type="ChEBI" id="CHEBI:29950"/>
        <dbReference type="ChEBI" id="CHEBI:50058"/>
        <dbReference type="ChEBI" id="CHEBI:57783"/>
        <dbReference type="ChEBI" id="CHEBI:58349"/>
        <dbReference type="EC" id="1.8.1.9"/>
    </reaction>
</comment>
<dbReference type="EMBL" id="JAEKNQ010000019">
    <property type="protein sequence ID" value="MBJ7602442.1"/>
    <property type="molecule type" value="Genomic_DNA"/>
</dbReference>
<dbReference type="InterPro" id="IPR008255">
    <property type="entry name" value="Pyr_nucl-diS_OxRdtase_2_AS"/>
</dbReference>
<evidence type="ECO:0000259" key="8">
    <source>
        <dbReference type="Pfam" id="PF07992"/>
    </source>
</evidence>
<protein>
    <recommendedName>
        <fullName evidence="6">Thioredoxin reductase</fullName>
        <ecNumber evidence="6">1.8.1.9</ecNumber>
    </recommendedName>
</protein>
<evidence type="ECO:0000256" key="5">
    <source>
        <dbReference type="ARBA" id="ARBA00023284"/>
    </source>
</evidence>
<keyword evidence="5 6" id="KW-0676">Redox-active center</keyword>
<dbReference type="SUPFAM" id="SSF51905">
    <property type="entry name" value="FAD/NAD(P)-binding domain"/>
    <property type="match status" value="1"/>
</dbReference>
<dbReference type="GO" id="GO:0005737">
    <property type="term" value="C:cytoplasm"/>
    <property type="evidence" value="ECO:0007669"/>
    <property type="project" value="InterPro"/>
</dbReference>
<accession>A0A934K8I2</accession>
<dbReference type="Pfam" id="PF07992">
    <property type="entry name" value="Pyr_redox_2"/>
    <property type="match status" value="1"/>
</dbReference>
<dbReference type="GO" id="GO:0019430">
    <property type="term" value="P:removal of superoxide radicals"/>
    <property type="evidence" value="ECO:0007669"/>
    <property type="project" value="UniProtKB-UniRule"/>
</dbReference>
<evidence type="ECO:0000313" key="9">
    <source>
        <dbReference type="EMBL" id="MBJ7602442.1"/>
    </source>
</evidence>
<keyword evidence="4" id="KW-1015">Disulfide bond</keyword>
<keyword evidence="1 6" id="KW-0285">Flavoprotein</keyword>
<dbReference type="PRINTS" id="PR00368">
    <property type="entry name" value="FADPNR"/>
</dbReference>
<gene>
    <name evidence="9" type="primary">trxB</name>
    <name evidence="9" type="ORF">JF888_04505</name>
</gene>
<dbReference type="RefSeq" id="WP_338176954.1">
    <property type="nucleotide sequence ID" value="NZ_JAEKNQ010000019.1"/>
</dbReference>
<keyword evidence="2 6" id="KW-0274">FAD</keyword>
<dbReference type="EC" id="1.8.1.9" evidence="6"/>
<name>A0A934K8I2_9BACT</name>
<dbReference type="NCBIfam" id="TIGR01292">
    <property type="entry name" value="TRX_reduct"/>
    <property type="match status" value="1"/>
</dbReference>
<dbReference type="Proteomes" id="UP000620075">
    <property type="component" value="Unassembled WGS sequence"/>
</dbReference>
<comment type="subunit">
    <text evidence="6">Homodimer.</text>
</comment>
<dbReference type="Gene3D" id="3.50.50.60">
    <property type="entry name" value="FAD/NAD(P)-binding domain"/>
    <property type="match status" value="2"/>
</dbReference>
<evidence type="ECO:0000256" key="3">
    <source>
        <dbReference type="ARBA" id="ARBA00023002"/>
    </source>
</evidence>
<dbReference type="PANTHER" id="PTHR48105">
    <property type="entry name" value="THIOREDOXIN REDUCTASE 1-RELATED-RELATED"/>
    <property type="match status" value="1"/>
</dbReference>
<keyword evidence="7" id="KW-0521">NADP</keyword>
<sequence>MTEDFDLAIVGGGPAGLAAGLYAARMNLRTVLLDRGPLGGQLLNTELIEDYPGFESILGHELAAKMGEHARKFGLDLREFQQVSEVDMEGEHKIVRLEDGGEVRAPALILASGGLPRKLEVPGEVEFAGRGVSYCAVCDGAFFKGKELAVVGGGDAALEEADFLTRYASKVYLIHRRSEFRAQPVLQDRARSNPKIEFILDAQLQEIVGEAQVAGVRYLQNGERKELAVGGVFIFVGFLPNSDLLRPHAEHDEIGYFITNRDLETSIPGIWAVGDVRAQLTKQIATAVGDGTTAAVGASQYLDRLRDRATATA</sequence>
<dbReference type="PROSITE" id="PS00573">
    <property type="entry name" value="PYRIDINE_REDOX_2"/>
    <property type="match status" value="1"/>
</dbReference>
<dbReference type="GO" id="GO:0004791">
    <property type="term" value="F:thioredoxin-disulfide reductase (NADPH) activity"/>
    <property type="evidence" value="ECO:0007669"/>
    <property type="project" value="UniProtKB-UniRule"/>
</dbReference>
<evidence type="ECO:0000256" key="4">
    <source>
        <dbReference type="ARBA" id="ARBA00023157"/>
    </source>
</evidence>
<dbReference type="PRINTS" id="PR00469">
    <property type="entry name" value="PNDRDTASEII"/>
</dbReference>
<feature type="domain" description="FAD/NAD(P)-binding" evidence="8">
    <location>
        <begin position="5"/>
        <end position="291"/>
    </location>
</feature>
<comment type="cofactor">
    <cofactor evidence="7">
        <name>FAD</name>
        <dbReference type="ChEBI" id="CHEBI:57692"/>
    </cofactor>
    <text evidence="7">Binds 1 FAD per subunit.</text>
</comment>
<comment type="similarity">
    <text evidence="6">Belongs to the class-II pyridine nucleotide-disulfide oxidoreductase family.</text>
</comment>
<dbReference type="InterPro" id="IPR023753">
    <property type="entry name" value="FAD/NAD-binding_dom"/>
</dbReference>
<evidence type="ECO:0000256" key="6">
    <source>
        <dbReference type="RuleBase" id="RU003880"/>
    </source>
</evidence>
<evidence type="ECO:0000256" key="2">
    <source>
        <dbReference type="ARBA" id="ARBA00022827"/>
    </source>
</evidence>